<accession>A0A371GG46</accession>
<dbReference type="EMBL" id="QJKJ01005640">
    <property type="protein sequence ID" value="RDX89545.1"/>
    <property type="molecule type" value="Genomic_DNA"/>
</dbReference>
<gene>
    <name evidence="1" type="ORF">CR513_28722</name>
</gene>
<name>A0A371GG46_MUCPR</name>
<keyword evidence="2" id="KW-1185">Reference proteome</keyword>
<dbReference type="OrthoDB" id="1932595at2759"/>
<feature type="non-terminal residue" evidence="1">
    <location>
        <position position="1"/>
    </location>
</feature>
<evidence type="ECO:0000313" key="2">
    <source>
        <dbReference type="Proteomes" id="UP000257109"/>
    </source>
</evidence>
<evidence type="ECO:0000313" key="1">
    <source>
        <dbReference type="EMBL" id="RDX89545.1"/>
    </source>
</evidence>
<proteinExistence type="predicted"/>
<dbReference type="Proteomes" id="UP000257109">
    <property type="component" value="Unassembled WGS sequence"/>
</dbReference>
<sequence length="128" mass="14802">MINDAFGIPDTYQGPYEFVENMPNEESEKIGDLVRDCNQNFYEGYQKYSKLSFLLRLYHIKCLCGVIDKAMMMILELLKDAFEYAYGGKDENLEICKHCTNGKKKLPAKNLEMFTLALQQMALIHIEA</sequence>
<organism evidence="1 2">
    <name type="scientific">Mucuna pruriens</name>
    <name type="common">Velvet bean</name>
    <name type="synonym">Dolichos pruriens</name>
    <dbReference type="NCBI Taxonomy" id="157652"/>
    <lineage>
        <taxon>Eukaryota</taxon>
        <taxon>Viridiplantae</taxon>
        <taxon>Streptophyta</taxon>
        <taxon>Embryophyta</taxon>
        <taxon>Tracheophyta</taxon>
        <taxon>Spermatophyta</taxon>
        <taxon>Magnoliopsida</taxon>
        <taxon>eudicotyledons</taxon>
        <taxon>Gunneridae</taxon>
        <taxon>Pentapetalae</taxon>
        <taxon>rosids</taxon>
        <taxon>fabids</taxon>
        <taxon>Fabales</taxon>
        <taxon>Fabaceae</taxon>
        <taxon>Papilionoideae</taxon>
        <taxon>50 kb inversion clade</taxon>
        <taxon>NPAAA clade</taxon>
        <taxon>indigoferoid/millettioid clade</taxon>
        <taxon>Phaseoleae</taxon>
        <taxon>Mucuna</taxon>
    </lineage>
</organism>
<protein>
    <submittedName>
        <fullName evidence="1">Uncharacterized protein</fullName>
    </submittedName>
</protein>
<dbReference type="AlphaFoldDB" id="A0A371GG46"/>
<comment type="caution">
    <text evidence="1">The sequence shown here is derived from an EMBL/GenBank/DDBJ whole genome shotgun (WGS) entry which is preliminary data.</text>
</comment>
<reference evidence="1" key="1">
    <citation type="submission" date="2018-05" db="EMBL/GenBank/DDBJ databases">
        <title>Draft genome of Mucuna pruriens seed.</title>
        <authorList>
            <person name="Nnadi N.E."/>
            <person name="Vos R."/>
            <person name="Hasami M.H."/>
            <person name="Devisetty U.K."/>
            <person name="Aguiy J.C."/>
        </authorList>
    </citation>
    <scope>NUCLEOTIDE SEQUENCE [LARGE SCALE GENOMIC DNA]</scope>
    <source>
        <strain evidence="1">JCA_2017</strain>
    </source>
</reference>